<protein>
    <submittedName>
        <fullName evidence="2">Lysophospholipase</fullName>
    </submittedName>
</protein>
<dbReference type="Gene3D" id="3.40.50.1820">
    <property type="entry name" value="alpha/beta hydrolase"/>
    <property type="match status" value="1"/>
</dbReference>
<gene>
    <name evidence="2" type="ORF">ACEU0G_000323</name>
</gene>
<dbReference type="EMBL" id="JBHGCJ010000011">
    <property type="protein sequence ID" value="MFG6110448.1"/>
    <property type="molecule type" value="Genomic_DNA"/>
</dbReference>
<name>A0ABW7CZQ8_9GAMM</name>
<organism evidence="2 3">
    <name type="scientific">Stenotrophomonas nematodicola</name>
    <dbReference type="NCBI Taxonomy" id="2656746"/>
    <lineage>
        <taxon>Bacteria</taxon>
        <taxon>Pseudomonadati</taxon>
        <taxon>Pseudomonadota</taxon>
        <taxon>Gammaproteobacteria</taxon>
        <taxon>Lysobacterales</taxon>
        <taxon>Lysobacteraceae</taxon>
        <taxon>Stenotrophomonas</taxon>
    </lineage>
</organism>
<comment type="caution">
    <text evidence="2">The sequence shown here is derived from an EMBL/GenBank/DDBJ whole genome shotgun (WGS) entry which is preliminary data.</text>
</comment>
<feature type="domain" description="Serine aminopeptidase S33" evidence="1">
    <location>
        <begin position="56"/>
        <end position="211"/>
    </location>
</feature>
<accession>A0ABW7CZQ8</accession>
<sequence length="246" mass="26154">MPHAEAGVVATTRPLRLVLLPGLDATGSQHAAFRAAMRRLGVEVTVIAYPVDRTLDYAALAHLVRQALPTDGDYVLLGESFSGPLALTIAAAPPPGLRGLILSTTFARSPWLAWRRLQSLLYWAPVRALPMPALSWMLLGRWSTPALRDALRAALASVAADVLRGRAMAALGVDVAARAAAVTVPTLCLHAVQDRLLPTRCQRHLSALLPAQASQWLDGPHLLLQARPGPAAAVMAAFAQDACQRA</sequence>
<proteinExistence type="predicted"/>
<evidence type="ECO:0000313" key="3">
    <source>
        <dbReference type="Proteomes" id="UP001605261"/>
    </source>
</evidence>
<dbReference type="Proteomes" id="UP001605261">
    <property type="component" value="Unassembled WGS sequence"/>
</dbReference>
<dbReference type="Pfam" id="PF12146">
    <property type="entry name" value="Hydrolase_4"/>
    <property type="match status" value="1"/>
</dbReference>
<keyword evidence="3" id="KW-1185">Reference proteome</keyword>
<evidence type="ECO:0000313" key="2">
    <source>
        <dbReference type="EMBL" id="MFG6110448.1"/>
    </source>
</evidence>
<reference evidence="2 3" key="1">
    <citation type="submission" date="2024-09" db="EMBL/GenBank/DDBJ databases">
        <authorList>
            <consortium name="All-Russian atlas of soil microorganisms"/>
            <consortium name="as a basis for the search for new antimicrobial producers and enzymes with unique properties"/>
            <person name="Sokolova E.A."/>
            <person name="Voronina E.N."/>
        </authorList>
    </citation>
    <scope>NUCLEOTIDE SEQUENCE [LARGE SCALE GENOMIC DNA]</scope>
    <source>
        <strain evidence="2 3">AF-22b-331.1</strain>
    </source>
</reference>
<dbReference type="RefSeq" id="WP_259210067.1">
    <property type="nucleotide sequence ID" value="NZ_JBHGCJ010000011.1"/>
</dbReference>
<dbReference type="InterPro" id="IPR022742">
    <property type="entry name" value="Hydrolase_4"/>
</dbReference>
<dbReference type="InterPro" id="IPR029058">
    <property type="entry name" value="AB_hydrolase_fold"/>
</dbReference>
<evidence type="ECO:0000259" key="1">
    <source>
        <dbReference type="Pfam" id="PF12146"/>
    </source>
</evidence>
<dbReference type="SUPFAM" id="SSF53474">
    <property type="entry name" value="alpha/beta-Hydrolases"/>
    <property type="match status" value="1"/>
</dbReference>